<gene>
    <name evidence="1" type="ORF">TorRG33x02_311650</name>
</gene>
<reference evidence="2" key="1">
    <citation type="submission" date="2016-06" db="EMBL/GenBank/DDBJ databases">
        <title>Parallel loss of symbiosis genes in relatives of nitrogen-fixing non-legume Parasponia.</title>
        <authorList>
            <person name="Van Velzen R."/>
            <person name="Holmer R."/>
            <person name="Bu F."/>
            <person name="Rutten L."/>
            <person name="Van Zeijl A."/>
            <person name="Liu W."/>
            <person name="Santuari L."/>
            <person name="Cao Q."/>
            <person name="Sharma T."/>
            <person name="Shen D."/>
            <person name="Roswanjaya Y."/>
            <person name="Wardhani T."/>
            <person name="Kalhor M.S."/>
            <person name="Jansen J."/>
            <person name="Van den Hoogen J."/>
            <person name="Gungor B."/>
            <person name="Hartog M."/>
            <person name="Hontelez J."/>
            <person name="Verver J."/>
            <person name="Yang W.-C."/>
            <person name="Schijlen E."/>
            <person name="Repin R."/>
            <person name="Schilthuizen M."/>
            <person name="Schranz E."/>
            <person name="Heidstra R."/>
            <person name="Miyata K."/>
            <person name="Fedorova E."/>
            <person name="Kohlen W."/>
            <person name="Bisseling T."/>
            <person name="Smit S."/>
            <person name="Geurts R."/>
        </authorList>
    </citation>
    <scope>NUCLEOTIDE SEQUENCE [LARGE SCALE GENOMIC DNA]</scope>
    <source>
        <strain evidence="2">cv. RG33-2</strain>
    </source>
</reference>
<dbReference type="STRING" id="63057.A0A2P5BR84"/>
<feature type="non-terminal residue" evidence="1">
    <location>
        <position position="1"/>
    </location>
</feature>
<sequence length="141" mass="16331">SLKWLNSTMYGGFMSWQRLKLGFSPHKQLTQPILSSCSKKPRKKTRRCIRRNGFDERPVKLCVHFEEREDGDEVSVFLDPSTDVPQLALDREDRWKEIEMGEFFNLFGEDGLISYSLKELSCSSTWSGLIIEGIELRPRAA</sequence>
<proteinExistence type="predicted"/>
<comment type="caution">
    <text evidence="1">The sequence shown here is derived from an EMBL/GenBank/DDBJ whole genome shotgun (WGS) entry which is preliminary data.</text>
</comment>
<dbReference type="AlphaFoldDB" id="A0A2P5BR84"/>
<organism evidence="1 2">
    <name type="scientific">Trema orientale</name>
    <name type="common">Charcoal tree</name>
    <name type="synonym">Celtis orientalis</name>
    <dbReference type="NCBI Taxonomy" id="63057"/>
    <lineage>
        <taxon>Eukaryota</taxon>
        <taxon>Viridiplantae</taxon>
        <taxon>Streptophyta</taxon>
        <taxon>Embryophyta</taxon>
        <taxon>Tracheophyta</taxon>
        <taxon>Spermatophyta</taxon>
        <taxon>Magnoliopsida</taxon>
        <taxon>eudicotyledons</taxon>
        <taxon>Gunneridae</taxon>
        <taxon>Pentapetalae</taxon>
        <taxon>rosids</taxon>
        <taxon>fabids</taxon>
        <taxon>Rosales</taxon>
        <taxon>Cannabaceae</taxon>
        <taxon>Trema</taxon>
    </lineage>
</organism>
<protein>
    <submittedName>
        <fullName evidence="1">Phloem protein</fullName>
    </submittedName>
</protein>
<dbReference type="InParanoid" id="A0A2P5BR84"/>
<dbReference type="InterPro" id="IPR025886">
    <property type="entry name" value="PP2-like"/>
</dbReference>
<name>A0A2P5BR84_TREOI</name>
<dbReference type="Proteomes" id="UP000237000">
    <property type="component" value="Unassembled WGS sequence"/>
</dbReference>
<evidence type="ECO:0000313" key="1">
    <source>
        <dbReference type="EMBL" id="PON51313.1"/>
    </source>
</evidence>
<accession>A0A2P5BR84</accession>
<dbReference type="EMBL" id="JXTC01000474">
    <property type="protein sequence ID" value="PON51313.1"/>
    <property type="molecule type" value="Genomic_DNA"/>
</dbReference>
<dbReference type="Pfam" id="PF14299">
    <property type="entry name" value="PP2"/>
    <property type="match status" value="1"/>
</dbReference>
<keyword evidence="2" id="KW-1185">Reference proteome</keyword>
<dbReference type="OrthoDB" id="1918565at2759"/>
<evidence type="ECO:0000313" key="2">
    <source>
        <dbReference type="Proteomes" id="UP000237000"/>
    </source>
</evidence>